<protein>
    <recommendedName>
        <fullName evidence="2">Outer membrane protein beta-barrel domain-containing protein</fullName>
    </recommendedName>
</protein>
<dbReference type="STRING" id="742725.HMPREF9450_01988"/>
<accession>G5H8Q2</accession>
<reference evidence="3 4" key="1">
    <citation type="submission" date="2011-08" db="EMBL/GenBank/DDBJ databases">
        <title>The Genome Sequence of Alistipes indistinctus YIT 12060.</title>
        <authorList>
            <consortium name="The Broad Institute Genome Sequencing Platform"/>
            <person name="Earl A."/>
            <person name="Ward D."/>
            <person name="Feldgarden M."/>
            <person name="Gevers D."/>
            <person name="Morotomi M."/>
            <person name="Young S.K."/>
            <person name="Zeng Q."/>
            <person name="Gargeya S."/>
            <person name="Fitzgerald M."/>
            <person name="Haas B."/>
            <person name="Abouelleil A."/>
            <person name="Alvarado L."/>
            <person name="Arachchi H.M."/>
            <person name="Berlin A."/>
            <person name="Brown A."/>
            <person name="Chapman S.B."/>
            <person name="Chen Z."/>
            <person name="Dunbar C."/>
            <person name="Freedman E."/>
            <person name="Gearin G."/>
            <person name="Gellesch M."/>
            <person name="Goldberg J."/>
            <person name="Griggs A."/>
            <person name="Gujja S."/>
            <person name="Heiman D."/>
            <person name="Howarth C."/>
            <person name="Larson L."/>
            <person name="Lui A."/>
            <person name="MacDonald P.J.P."/>
            <person name="Montmayeur A."/>
            <person name="Murphy C."/>
            <person name="Neiman D."/>
            <person name="Pearson M."/>
            <person name="Priest M."/>
            <person name="Roberts A."/>
            <person name="Saif S."/>
            <person name="Shea T."/>
            <person name="Shenoy N."/>
            <person name="Sisk P."/>
            <person name="Stolte C."/>
            <person name="Sykes S."/>
            <person name="Wortman J."/>
            <person name="Nusbaum C."/>
            <person name="Birren B."/>
        </authorList>
    </citation>
    <scope>NUCLEOTIDE SEQUENCE [LARGE SCALE GENOMIC DNA]</scope>
    <source>
        <strain evidence="3 4">YIT 12060</strain>
    </source>
</reference>
<feature type="chain" id="PRO_5003477757" description="Outer membrane protein beta-barrel domain-containing protein" evidence="1">
    <location>
        <begin position="20"/>
        <end position="191"/>
    </location>
</feature>
<dbReference type="InterPro" id="IPR025665">
    <property type="entry name" value="Beta-barrel_OMP_2"/>
</dbReference>
<comment type="caution">
    <text evidence="3">The sequence shown here is derived from an EMBL/GenBank/DDBJ whole genome shotgun (WGS) entry which is preliminary data.</text>
</comment>
<keyword evidence="4" id="KW-1185">Reference proteome</keyword>
<gene>
    <name evidence="3" type="ORF">HMPREF9450_01988</name>
</gene>
<dbReference type="eggNOG" id="COG3637">
    <property type="taxonomic scope" value="Bacteria"/>
</dbReference>
<dbReference type="Pfam" id="PF13568">
    <property type="entry name" value="OMP_b-brl_2"/>
    <property type="match status" value="1"/>
</dbReference>
<dbReference type="AlphaFoldDB" id="G5H8Q2"/>
<feature type="signal peptide" evidence="1">
    <location>
        <begin position="1"/>
        <end position="19"/>
    </location>
</feature>
<dbReference type="InterPro" id="IPR011250">
    <property type="entry name" value="OMP/PagP_B-barrel"/>
</dbReference>
<dbReference type="HOGENOM" id="CLU_082049_4_2_10"/>
<dbReference type="OrthoDB" id="947434at2"/>
<dbReference type="EMBL" id="ADLD01000013">
    <property type="protein sequence ID" value="EHB91939.1"/>
    <property type="molecule type" value="Genomic_DNA"/>
</dbReference>
<dbReference type="Gene3D" id="2.40.160.20">
    <property type="match status" value="1"/>
</dbReference>
<keyword evidence="1" id="KW-0732">Signal</keyword>
<evidence type="ECO:0000256" key="1">
    <source>
        <dbReference type="SAM" id="SignalP"/>
    </source>
</evidence>
<dbReference type="Proteomes" id="UP000006008">
    <property type="component" value="Unassembled WGS sequence"/>
</dbReference>
<proteinExistence type="predicted"/>
<dbReference type="RefSeq" id="WP_009134794.1">
    <property type="nucleotide sequence ID" value="NZ_JH370372.1"/>
</dbReference>
<feature type="domain" description="Outer membrane protein beta-barrel" evidence="2">
    <location>
        <begin position="19"/>
        <end position="165"/>
    </location>
</feature>
<sequence>MRKLLLICVCTMMVIVSSAQERKLGFGVKAGVAATSLTIPKGEKSQSSYRAGFTGGFFADYRFNSRWALSADLLYARQGADIKLNGDGENRMKLDYLQIPVLVNFYLTRSLAVKAGIQPAFFLDGSEVYNSSIRSSSASTDWAIPVGLSYELNCGVIFEARYNAGVKYSVDEFDFPMHTVAFAFTVGYRFR</sequence>
<organism evidence="3 4">
    <name type="scientific">Alistipes indistinctus YIT 12060</name>
    <dbReference type="NCBI Taxonomy" id="742725"/>
    <lineage>
        <taxon>Bacteria</taxon>
        <taxon>Pseudomonadati</taxon>
        <taxon>Bacteroidota</taxon>
        <taxon>Bacteroidia</taxon>
        <taxon>Bacteroidales</taxon>
        <taxon>Rikenellaceae</taxon>
        <taxon>Alistipes</taxon>
    </lineage>
</organism>
<evidence type="ECO:0000313" key="3">
    <source>
        <dbReference type="EMBL" id="EHB91939.1"/>
    </source>
</evidence>
<name>G5H8Q2_9BACT</name>
<evidence type="ECO:0000313" key="4">
    <source>
        <dbReference type="Proteomes" id="UP000006008"/>
    </source>
</evidence>
<dbReference type="SUPFAM" id="SSF56925">
    <property type="entry name" value="OMPA-like"/>
    <property type="match status" value="1"/>
</dbReference>
<evidence type="ECO:0000259" key="2">
    <source>
        <dbReference type="Pfam" id="PF13568"/>
    </source>
</evidence>